<accession>A0AAV9XSH1</accession>
<name>A0AAV9XSH1_9CRYT</name>
<comment type="caution">
    <text evidence="1">The sequence shown here is derived from an EMBL/GenBank/DDBJ whole genome shotgun (WGS) entry which is preliminary data.</text>
</comment>
<protein>
    <submittedName>
        <fullName evidence="1">Uncharacterized protein</fullName>
    </submittedName>
</protein>
<reference evidence="1 2" key="1">
    <citation type="submission" date="2023-10" db="EMBL/GenBank/DDBJ databases">
        <title>Comparative genomics analysis reveals potential genetic determinants of host preference in Cryptosporidium xiaoi.</title>
        <authorList>
            <person name="Xiao L."/>
            <person name="Li J."/>
        </authorList>
    </citation>
    <scope>NUCLEOTIDE SEQUENCE [LARGE SCALE GENOMIC DNA]</scope>
    <source>
        <strain evidence="1 2">52996</strain>
    </source>
</reference>
<dbReference type="Proteomes" id="UP001311799">
    <property type="component" value="Unassembled WGS sequence"/>
</dbReference>
<evidence type="ECO:0000313" key="1">
    <source>
        <dbReference type="EMBL" id="KAK6587708.1"/>
    </source>
</evidence>
<gene>
    <name evidence="1" type="ORF">RS030_81264</name>
</gene>
<organism evidence="1 2">
    <name type="scientific">Cryptosporidium xiaoi</name>
    <dbReference type="NCBI Taxonomy" id="659607"/>
    <lineage>
        <taxon>Eukaryota</taxon>
        <taxon>Sar</taxon>
        <taxon>Alveolata</taxon>
        <taxon>Apicomplexa</taxon>
        <taxon>Conoidasida</taxon>
        <taxon>Coccidia</taxon>
        <taxon>Eucoccidiorida</taxon>
        <taxon>Eimeriorina</taxon>
        <taxon>Cryptosporidiidae</taxon>
        <taxon>Cryptosporidium</taxon>
    </lineage>
</organism>
<keyword evidence="2" id="KW-1185">Reference proteome</keyword>
<sequence length="250" mass="28288">MFEEGDNSFNALNFLEEFRSQISTKRKRFQEKGNQKWYPDIFAEKRSRLLTKKDSESSADQVDIKRILKIAFDKHSVDGENSPLSPGSDIISPNEEDLTSSSAYFELPTSEYPFYLPKICSCGIKSEKPSQTLCCENGECEGLLEIPYSLIQVYLNRTVNSIDTFVSEVRGLPNSLVIYYGKLRNSIVIVINDKNQEKSVIKSLSHYSLELGCISVYQVSRDNNGDESNRSYSAKLKFKGLPSDKALNSL</sequence>
<proteinExistence type="predicted"/>
<evidence type="ECO:0000313" key="2">
    <source>
        <dbReference type="Proteomes" id="UP001311799"/>
    </source>
</evidence>
<dbReference type="AlphaFoldDB" id="A0AAV9XSH1"/>
<dbReference type="EMBL" id="JAWDEY010000036">
    <property type="protein sequence ID" value="KAK6587708.1"/>
    <property type="molecule type" value="Genomic_DNA"/>
</dbReference>